<evidence type="ECO:0000313" key="1">
    <source>
        <dbReference type="EMBL" id="CAH4035670.1"/>
    </source>
</evidence>
<name>A0A9P0TNW7_PIEBR</name>
<comment type="caution">
    <text evidence="1">The sequence shown here is derived from an EMBL/GenBank/DDBJ whole genome shotgun (WGS) entry which is preliminary data.</text>
</comment>
<accession>A0A9P0TNW7</accession>
<evidence type="ECO:0000313" key="2">
    <source>
        <dbReference type="Proteomes" id="UP001152562"/>
    </source>
</evidence>
<dbReference type="AlphaFoldDB" id="A0A9P0TNW7"/>
<proteinExistence type="predicted"/>
<keyword evidence="2" id="KW-1185">Reference proteome</keyword>
<sequence>MCATCQANRSTNQSTRRSPSLIMSSVCSPLPRFPLTPPLAPLRHFERCFKESASVFRYFDLGVNPSLLHHGSYVNLIADD</sequence>
<dbReference type="EMBL" id="CALOZG010000042">
    <property type="protein sequence ID" value="CAH4035670.1"/>
    <property type="molecule type" value="Genomic_DNA"/>
</dbReference>
<protein>
    <submittedName>
        <fullName evidence="1">Uncharacterized protein</fullName>
    </submittedName>
</protein>
<organism evidence="1 2">
    <name type="scientific">Pieris brassicae</name>
    <name type="common">White butterfly</name>
    <name type="synonym">Large white butterfly</name>
    <dbReference type="NCBI Taxonomy" id="7116"/>
    <lineage>
        <taxon>Eukaryota</taxon>
        <taxon>Metazoa</taxon>
        <taxon>Ecdysozoa</taxon>
        <taxon>Arthropoda</taxon>
        <taxon>Hexapoda</taxon>
        <taxon>Insecta</taxon>
        <taxon>Pterygota</taxon>
        <taxon>Neoptera</taxon>
        <taxon>Endopterygota</taxon>
        <taxon>Lepidoptera</taxon>
        <taxon>Glossata</taxon>
        <taxon>Ditrysia</taxon>
        <taxon>Papilionoidea</taxon>
        <taxon>Pieridae</taxon>
        <taxon>Pierinae</taxon>
        <taxon>Pieris</taxon>
    </lineage>
</organism>
<reference evidence="1" key="1">
    <citation type="submission" date="2022-05" db="EMBL/GenBank/DDBJ databases">
        <authorList>
            <person name="Okamura Y."/>
        </authorList>
    </citation>
    <scope>NUCLEOTIDE SEQUENCE</scope>
</reference>
<gene>
    <name evidence="1" type="ORF">PIBRA_LOCUS11708</name>
</gene>
<dbReference type="Proteomes" id="UP001152562">
    <property type="component" value="Unassembled WGS sequence"/>
</dbReference>